<proteinExistence type="predicted"/>
<sequence length="518" mass="60459">MTKKLQIFSLILVPVLVALYIVFHFYVKSSIKNYLNNTLSKDFNIQYEDFNLNVFKGSVHFDNVIFETKTIHSDKPAIILKLKTLSVENFKYINYLITKNIDVSAIKLKQPEIKYYKKPSKPHSKPLKNLKNILKIGTFDVSKAQFKMFNTETDSLLLSSDNFNFQLKNIELNNETLKSKIPLKYKDYHVSFDSFFYKMNAFDNLKIGHSEITSKNMDLDTFKIYTKHSKLSLSKHLLIERDHANLICDKIEINNYDFGLKNDTLFYFNSPKISIKKPSLDLFTDKLVANKRSFKPLYSRLLRELKFSLAIDEVEINEGDLTYSERVKNNNFDGKITFSKLNANLQNLGNTYKNVKTTINIEANFMKQAPIKAFWNFDVNDLNDHFNFSAKISNLKVRDINEFSEPNLNLQFQGAIDELDFNIVRNNMKSNIDLKIKYENLKIEPLRKDHKTINILESKLISLFIFNKSETNKFRESHKEGIIRDPSKSFFSFVWLNTKTGLFDALTNRNASSHKKPS</sequence>
<dbReference type="HOGENOM" id="CLU_027065_1_0_10"/>
<dbReference type="EMBL" id="CP007202">
    <property type="protein sequence ID" value="AJR04934.1"/>
    <property type="molecule type" value="Genomic_DNA"/>
</dbReference>
<dbReference type="STRING" id="1454006.AW14_11545"/>
<keyword evidence="1" id="KW-0472">Membrane</keyword>
<organism evidence="2 3">
    <name type="scientific">Siansivirga zeaxanthinifaciens CC-SAMT-1</name>
    <dbReference type="NCBI Taxonomy" id="1454006"/>
    <lineage>
        <taxon>Bacteria</taxon>
        <taxon>Pseudomonadati</taxon>
        <taxon>Bacteroidota</taxon>
        <taxon>Flavobacteriia</taxon>
        <taxon>Flavobacteriales</taxon>
        <taxon>Flavobacteriaceae</taxon>
        <taxon>Siansivirga</taxon>
    </lineage>
</organism>
<keyword evidence="1" id="KW-1133">Transmembrane helix</keyword>
<gene>
    <name evidence="2" type="ORF">AW14_11545</name>
</gene>
<reference evidence="2 3" key="1">
    <citation type="submission" date="2014-02" db="EMBL/GenBank/DDBJ databases">
        <authorList>
            <person name="Young C.-C."/>
            <person name="Hameed A."/>
            <person name="Huang H.-C."/>
            <person name="Shahina M."/>
        </authorList>
    </citation>
    <scope>NUCLEOTIDE SEQUENCE [LARGE SCALE GENOMIC DNA]</scope>
    <source>
        <strain evidence="2 3">CC-SAMT-1</strain>
    </source>
</reference>
<evidence type="ECO:0000313" key="2">
    <source>
        <dbReference type="EMBL" id="AJR04934.1"/>
    </source>
</evidence>
<evidence type="ECO:0008006" key="4">
    <source>
        <dbReference type="Google" id="ProtNLM"/>
    </source>
</evidence>
<keyword evidence="1" id="KW-0812">Transmembrane</keyword>
<dbReference type="RefSeq" id="WP_044638894.1">
    <property type="nucleotide sequence ID" value="NZ_CP007202.1"/>
</dbReference>
<accession>A0A0C5WIE2</accession>
<dbReference type="Proteomes" id="UP000032229">
    <property type="component" value="Chromosome"/>
</dbReference>
<evidence type="ECO:0000256" key="1">
    <source>
        <dbReference type="SAM" id="Phobius"/>
    </source>
</evidence>
<dbReference type="OrthoDB" id="1412480at2"/>
<feature type="transmembrane region" description="Helical" evidence="1">
    <location>
        <begin position="7"/>
        <end position="27"/>
    </location>
</feature>
<dbReference type="AlphaFoldDB" id="A0A0C5WIE2"/>
<keyword evidence="3" id="KW-1185">Reference proteome</keyword>
<dbReference type="KEGG" id="sze:AW14_11545"/>
<protein>
    <recommendedName>
        <fullName evidence="4">DUF748 domain-containing protein</fullName>
    </recommendedName>
</protein>
<evidence type="ECO:0000313" key="3">
    <source>
        <dbReference type="Proteomes" id="UP000032229"/>
    </source>
</evidence>
<name>A0A0C5WIE2_9FLAO</name>